<comment type="caution">
    <text evidence="1">The sequence shown here is derived from an EMBL/GenBank/DDBJ whole genome shotgun (WGS) entry which is preliminary data.</text>
</comment>
<dbReference type="InterPro" id="IPR031832">
    <property type="entry name" value="DUF4747"/>
</dbReference>
<dbReference type="OrthoDB" id="6626122at2"/>
<sequence length="294" mass="34116">MARKRMFSVSGINIRVHKKGHAAEHYSRMWRLFWEQRRSIKHANTALMIGDIRFEDENNPEAPIYGYLYRFLEIDKDEAWFDIEQHKKADAKDVSQISIPEKLKASLKEIPYFFDIKRHKLYFVRSEMETGVSPWMVLKLIQRLGQDQIVIKELGHVDATILTDQSKLEELYSWQVIKIIDVTIERPNPLDFEDEVEVFKRMQARGVSEEKFGYKKAPDAETITPDKEMKAVVSIGADNGSVHAKGVESDGKPVEISSKDIPRIERAQYNHNISTLMDSFKAFVSQGFKNLHND</sequence>
<proteinExistence type="predicted"/>
<organism evidence="1 2">
    <name type="scientific">Burkholderia stabilis</name>
    <dbReference type="NCBI Taxonomy" id="95485"/>
    <lineage>
        <taxon>Bacteria</taxon>
        <taxon>Pseudomonadati</taxon>
        <taxon>Pseudomonadota</taxon>
        <taxon>Betaproteobacteria</taxon>
        <taxon>Burkholderiales</taxon>
        <taxon>Burkholderiaceae</taxon>
        <taxon>Burkholderia</taxon>
        <taxon>Burkholderia cepacia complex</taxon>
    </lineage>
</organism>
<name>A0A4Q2A9N7_9BURK</name>
<gene>
    <name evidence="1" type="ORF">D1006_38110</name>
</gene>
<reference evidence="1 2" key="1">
    <citation type="submission" date="2018-08" db="EMBL/GenBank/DDBJ databases">
        <title>Mountain-cultivated ginseng endophyte, Burkholderia stabilis and its activity against ginseng root rot disease.</title>
        <authorList>
            <person name="Tapan Kumar M."/>
            <person name="Bae H."/>
            <person name="Shanmugam G."/>
            <person name="Jeon J."/>
        </authorList>
    </citation>
    <scope>NUCLEOTIDE SEQUENCE [LARGE SCALE GENOMIC DNA]</scope>
    <source>
        <strain evidence="1 2">EB159</strain>
    </source>
</reference>
<evidence type="ECO:0000313" key="2">
    <source>
        <dbReference type="Proteomes" id="UP000289650"/>
    </source>
</evidence>
<dbReference type="Proteomes" id="UP000289650">
    <property type="component" value="Unassembled WGS sequence"/>
</dbReference>
<protein>
    <submittedName>
        <fullName evidence="1">DUF4747 family protein</fullName>
    </submittedName>
</protein>
<dbReference type="AlphaFoldDB" id="A0A4Q2A9N7"/>
<evidence type="ECO:0000313" key="1">
    <source>
        <dbReference type="EMBL" id="RXV65825.1"/>
    </source>
</evidence>
<dbReference type="EMBL" id="QWEX01000003">
    <property type="protein sequence ID" value="RXV65825.1"/>
    <property type="molecule type" value="Genomic_DNA"/>
</dbReference>
<accession>A0A4Q2A9N7</accession>
<dbReference type="Pfam" id="PF15931">
    <property type="entry name" value="DUF4747"/>
    <property type="match status" value="1"/>
</dbReference>